<dbReference type="OrthoDB" id="7344096at2759"/>
<dbReference type="STRING" id="685588.A0A067TNZ2"/>
<evidence type="ECO:0000256" key="1">
    <source>
        <dbReference type="SAM" id="MobiDB-lite"/>
    </source>
</evidence>
<evidence type="ECO:0000313" key="2">
    <source>
        <dbReference type="EMBL" id="KDR84891.1"/>
    </source>
</evidence>
<protein>
    <submittedName>
        <fullName evidence="2">Uncharacterized protein</fullName>
    </submittedName>
</protein>
<dbReference type="Proteomes" id="UP000027222">
    <property type="component" value="Unassembled WGS sequence"/>
</dbReference>
<sequence>MPPQQPEHTDMTESIPFATQSDGHESEVQDNAATHYTGGTKGKFRWSRYFRLHFTPRGITDRLLRKTVRRNTWIYISDKNCTSHSIARLIALPVFNWIHIC</sequence>
<keyword evidence="3" id="KW-1185">Reference proteome</keyword>
<dbReference type="EMBL" id="KL142367">
    <property type="protein sequence ID" value="KDR84891.1"/>
    <property type="molecule type" value="Genomic_DNA"/>
</dbReference>
<organism evidence="2 3">
    <name type="scientific">Galerina marginata (strain CBS 339.88)</name>
    <dbReference type="NCBI Taxonomy" id="685588"/>
    <lineage>
        <taxon>Eukaryota</taxon>
        <taxon>Fungi</taxon>
        <taxon>Dikarya</taxon>
        <taxon>Basidiomycota</taxon>
        <taxon>Agaricomycotina</taxon>
        <taxon>Agaricomycetes</taxon>
        <taxon>Agaricomycetidae</taxon>
        <taxon>Agaricales</taxon>
        <taxon>Agaricineae</taxon>
        <taxon>Strophariaceae</taxon>
        <taxon>Galerina</taxon>
    </lineage>
</organism>
<feature type="region of interest" description="Disordered" evidence="1">
    <location>
        <begin position="1"/>
        <end position="40"/>
    </location>
</feature>
<gene>
    <name evidence="2" type="ORF">GALMADRAFT_233335</name>
</gene>
<reference evidence="3" key="1">
    <citation type="journal article" date="2014" name="Proc. Natl. Acad. Sci. U.S.A.">
        <title>Extensive sampling of basidiomycete genomes demonstrates inadequacy of the white-rot/brown-rot paradigm for wood decay fungi.</title>
        <authorList>
            <person name="Riley R."/>
            <person name="Salamov A.A."/>
            <person name="Brown D.W."/>
            <person name="Nagy L.G."/>
            <person name="Floudas D."/>
            <person name="Held B.W."/>
            <person name="Levasseur A."/>
            <person name="Lombard V."/>
            <person name="Morin E."/>
            <person name="Otillar R."/>
            <person name="Lindquist E.A."/>
            <person name="Sun H."/>
            <person name="LaButti K.M."/>
            <person name="Schmutz J."/>
            <person name="Jabbour D."/>
            <person name="Luo H."/>
            <person name="Baker S.E."/>
            <person name="Pisabarro A.G."/>
            <person name="Walton J.D."/>
            <person name="Blanchette R.A."/>
            <person name="Henrissat B."/>
            <person name="Martin F."/>
            <person name="Cullen D."/>
            <person name="Hibbett D.S."/>
            <person name="Grigoriev I.V."/>
        </authorList>
    </citation>
    <scope>NUCLEOTIDE SEQUENCE [LARGE SCALE GENOMIC DNA]</scope>
    <source>
        <strain evidence="3">CBS 339.88</strain>
    </source>
</reference>
<dbReference type="AlphaFoldDB" id="A0A067TNZ2"/>
<evidence type="ECO:0000313" key="3">
    <source>
        <dbReference type="Proteomes" id="UP000027222"/>
    </source>
</evidence>
<dbReference type="HOGENOM" id="CLU_2291896_0_0_1"/>
<name>A0A067TNZ2_GALM3</name>
<accession>A0A067TNZ2</accession>
<proteinExistence type="predicted"/>